<proteinExistence type="predicted"/>
<evidence type="ECO:0000313" key="2">
    <source>
        <dbReference type="Proteomes" id="UP000694557"/>
    </source>
</evidence>
<dbReference type="Gene3D" id="3.40.30.10">
    <property type="entry name" value="Glutaredoxin"/>
    <property type="match status" value="1"/>
</dbReference>
<dbReference type="Ensembl" id="ENSOKIT00005055299.1">
    <property type="protein sequence ID" value="ENSOKIP00005052365.1"/>
    <property type="gene ID" value="ENSOKIG00005022099.1"/>
</dbReference>
<reference evidence="1" key="1">
    <citation type="submission" date="2025-08" db="UniProtKB">
        <authorList>
            <consortium name="Ensembl"/>
        </authorList>
    </citation>
    <scope>IDENTIFICATION</scope>
</reference>
<dbReference type="InterPro" id="IPR036249">
    <property type="entry name" value="Thioredoxin-like_sf"/>
</dbReference>
<dbReference type="GeneTree" id="ENSGT01000000220458"/>
<dbReference type="SUPFAM" id="SSF52833">
    <property type="entry name" value="Thioredoxin-like"/>
    <property type="match status" value="1"/>
</dbReference>
<evidence type="ECO:0000313" key="1">
    <source>
        <dbReference type="Ensembl" id="ENSOKIP00005052365.1"/>
    </source>
</evidence>
<protein>
    <submittedName>
        <fullName evidence="1">Uncharacterized protein</fullName>
    </submittedName>
</protein>
<accession>A0A8C7H585</accession>
<sequence>YCSQPLTWLPVCYAEVIRVRFKDQGAEFDKNVVTMEITQENRILTALGLQFFGQLPKFEDCGLTLYQINVVKRHLAQKLGRWRNNIKACLQHNDIPIDSPIMCNMSRSISDSGKEEYLKALNMVVVGREGLRVVLDWDFSSLILLLIHHQVLSLPCFDAFPSFQKYTRRLCARPNLPIIPGKRA</sequence>
<dbReference type="Proteomes" id="UP000694557">
    <property type="component" value="Unassembled WGS sequence"/>
</dbReference>
<keyword evidence="2" id="KW-1185">Reference proteome</keyword>
<reference evidence="1" key="2">
    <citation type="submission" date="2025-09" db="UniProtKB">
        <authorList>
            <consortium name="Ensembl"/>
        </authorList>
    </citation>
    <scope>IDENTIFICATION</scope>
</reference>
<name>A0A8C7H585_ONCKI</name>
<dbReference type="AlphaFoldDB" id="A0A8C7H585"/>
<organism evidence="1 2">
    <name type="scientific">Oncorhynchus kisutch</name>
    <name type="common">Coho salmon</name>
    <name type="synonym">Salmo kisutch</name>
    <dbReference type="NCBI Taxonomy" id="8019"/>
    <lineage>
        <taxon>Eukaryota</taxon>
        <taxon>Metazoa</taxon>
        <taxon>Chordata</taxon>
        <taxon>Craniata</taxon>
        <taxon>Vertebrata</taxon>
        <taxon>Euteleostomi</taxon>
        <taxon>Actinopterygii</taxon>
        <taxon>Neopterygii</taxon>
        <taxon>Teleostei</taxon>
        <taxon>Protacanthopterygii</taxon>
        <taxon>Salmoniformes</taxon>
        <taxon>Salmonidae</taxon>
        <taxon>Salmoninae</taxon>
        <taxon>Oncorhynchus</taxon>
    </lineage>
</organism>